<reference evidence="1" key="1">
    <citation type="journal article" date="2014" name="Int. J. Syst. Evol. Microbiol.">
        <title>Complete genome sequence of Corynebacterium casei LMG S-19264T (=DSM 44701T), isolated from a smear-ripened cheese.</title>
        <authorList>
            <consortium name="US DOE Joint Genome Institute (JGI-PGF)"/>
            <person name="Walter F."/>
            <person name="Albersmeier A."/>
            <person name="Kalinowski J."/>
            <person name="Ruckert C."/>
        </authorList>
    </citation>
    <scope>NUCLEOTIDE SEQUENCE</scope>
    <source>
        <strain evidence="1">CGMCC 1.15034</strain>
    </source>
</reference>
<evidence type="ECO:0000313" key="2">
    <source>
        <dbReference type="EMBL" id="QOZ64863.1"/>
    </source>
</evidence>
<evidence type="ECO:0000313" key="1">
    <source>
        <dbReference type="EMBL" id="GGI27418.1"/>
    </source>
</evidence>
<name>A0A410VIZ3_9BRAD</name>
<keyword evidence="2" id="KW-0614">Plasmid</keyword>
<reference evidence="1" key="3">
    <citation type="submission" date="2022-12" db="EMBL/GenBank/DDBJ databases">
        <authorList>
            <person name="Sun Q."/>
            <person name="Zhou Y."/>
        </authorList>
    </citation>
    <scope>NUCLEOTIDE SEQUENCE</scope>
    <source>
        <strain evidence="1">CGMCC 1.15034</strain>
    </source>
</reference>
<proteinExistence type="predicted"/>
<dbReference type="GeneID" id="39480538"/>
<geneLocation type="plasmid" evidence="2 3">
    <name>unnamed</name>
</geneLocation>
<sequence>MADLKRGEPDWSLLGVPGAADLPAIRWKQINLDKLPAEHRAKLVAQVEKVLRNAWGRRRKPSIYLAAMRWQLVQTASPGETLPPSEAGARLSSVAHREPRRDLSRCQHEIFESLALIDSFI</sequence>
<dbReference type="EMBL" id="CP030058">
    <property type="protein sequence ID" value="QOZ64863.1"/>
    <property type="molecule type" value="Genomic_DNA"/>
</dbReference>
<accession>A0A410VIZ3</accession>
<dbReference type="AlphaFoldDB" id="A0A410VIZ3"/>
<dbReference type="RefSeq" id="WP_128929585.1">
    <property type="nucleotide sequence ID" value="NZ_BMHC01000010.1"/>
</dbReference>
<reference evidence="2 3" key="2">
    <citation type="submission" date="2018-06" db="EMBL/GenBank/DDBJ databases">
        <title>Comparative genomics of rhizobia nodulating Arachis hypogaea in China.</title>
        <authorList>
            <person name="Li Y."/>
        </authorList>
    </citation>
    <scope>NUCLEOTIDE SEQUENCE [LARGE SCALE GENOMIC DNA]</scope>
    <source>
        <strain evidence="2 3">CCBAU 51658</strain>
        <plasmid evidence="2 3">unnamed</plasmid>
    </source>
</reference>
<dbReference type="Proteomes" id="UP000625079">
    <property type="component" value="Unassembled WGS sequence"/>
</dbReference>
<dbReference type="OrthoDB" id="8230661at2"/>
<gene>
    <name evidence="1" type="ORF">GCM10010987_44290</name>
    <name evidence="2" type="ORF">XH86_40340</name>
</gene>
<keyword evidence="3" id="KW-1185">Reference proteome</keyword>
<protein>
    <submittedName>
        <fullName evidence="1">Uncharacterized protein</fullName>
    </submittedName>
</protein>
<organism evidence="1 4">
    <name type="scientific">Bradyrhizobium guangdongense</name>
    <dbReference type="NCBI Taxonomy" id="1325090"/>
    <lineage>
        <taxon>Bacteria</taxon>
        <taxon>Pseudomonadati</taxon>
        <taxon>Pseudomonadota</taxon>
        <taxon>Alphaproteobacteria</taxon>
        <taxon>Hyphomicrobiales</taxon>
        <taxon>Nitrobacteraceae</taxon>
        <taxon>Bradyrhizobium</taxon>
    </lineage>
</organism>
<dbReference type="EMBL" id="BMHC01000010">
    <property type="protein sequence ID" value="GGI27418.1"/>
    <property type="molecule type" value="Genomic_DNA"/>
</dbReference>
<evidence type="ECO:0000313" key="3">
    <source>
        <dbReference type="Proteomes" id="UP000593880"/>
    </source>
</evidence>
<evidence type="ECO:0000313" key="4">
    <source>
        <dbReference type="Proteomes" id="UP000625079"/>
    </source>
</evidence>
<dbReference type="Proteomes" id="UP000593880">
    <property type="component" value="Plasmid unnamed"/>
</dbReference>